<comment type="caution">
    <text evidence="2">The sequence shown here is derived from an EMBL/GenBank/DDBJ whole genome shotgun (WGS) entry which is preliminary data.</text>
</comment>
<feature type="region of interest" description="Disordered" evidence="1">
    <location>
        <begin position="135"/>
        <end position="154"/>
    </location>
</feature>
<dbReference type="EMBL" id="JAEAOA010002176">
    <property type="protein sequence ID" value="KAK3599700.1"/>
    <property type="molecule type" value="Genomic_DNA"/>
</dbReference>
<keyword evidence="3" id="KW-1185">Reference proteome</keyword>
<proteinExistence type="predicted"/>
<gene>
    <name evidence="2" type="ORF">CHS0354_037171</name>
</gene>
<dbReference type="Proteomes" id="UP001195483">
    <property type="component" value="Unassembled WGS sequence"/>
</dbReference>
<organism evidence="2 3">
    <name type="scientific">Potamilus streckersoni</name>
    <dbReference type="NCBI Taxonomy" id="2493646"/>
    <lineage>
        <taxon>Eukaryota</taxon>
        <taxon>Metazoa</taxon>
        <taxon>Spiralia</taxon>
        <taxon>Lophotrochozoa</taxon>
        <taxon>Mollusca</taxon>
        <taxon>Bivalvia</taxon>
        <taxon>Autobranchia</taxon>
        <taxon>Heteroconchia</taxon>
        <taxon>Palaeoheterodonta</taxon>
        <taxon>Unionida</taxon>
        <taxon>Unionoidea</taxon>
        <taxon>Unionidae</taxon>
        <taxon>Ambleminae</taxon>
        <taxon>Lampsilini</taxon>
        <taxon>Potamilus</taxon>
    </lineage>
</organism>
<evidence type="ECO:0000256" key="1">
    <source>
        <dbReference type="SAM" id="MobiDB-lite"/>
    </source>
</evidence>
<evidence type="ECO:0000313" key="2">
    <source>
        <dbReference type="EMBL" id="KAK3599700.1"/>
    </source>
</evidence>
<reference evidence="2" key="1">
    <citation type="journal article" date="2021" name="Genome Biol. Evol.">
        <title>A High-Quality Reference Genome for a Parasitic Bivalve with Doubly Uniparental Inheritance (Bivalvia: Unionida).</title>
        <authorList>
            <person name="Smith C.H."/>
        </authorList>
    </citation>
    <scope>NUCLEOTIDE SEQUENCE</scope>
    <source>
        <strain evidence="2">CHS0354</strain>
    </source>
</reference>
<sequence>MKYSQDYQKPGPSTTHTISEINEIIQALQNNTQTQTQHTKPSETQHYAEYEDYLIGPKGKEPFKGPGKSKNQKLKQKSPTSVITWQPPKNHRNTITRTEFILKYATTVSTIPLNNPVRQTLAKCNTKFQIPTRLSQSPSTLNTQPTSNDHSGTEAICRPKSLEKTKKPIINMDLKNLGNKHVNPWKILMHIQELLGGRYRQYTHLHRWFQKYTTQHYWCSSCNPYRTTPNKCQTTQWLFQLYGRTMGYKSSYSLGPYTNEPKLLNCNRLHECPTGSKFHENHSSPQLKRRHPLPN</sequence>
<feature type="region of interest" description="Disordered" evidence="1">
    <location>
        <begin position="56"/>
        <end position="90"/>
    </location>
</feature>
<evidence type="ECO:0000313" key="3">
    <source>
        <dbReference type="Proteomes" id="UP001195483"/>
    </source>
</evidence>
<reference evidence="2" key="2">
    <citation type="journal article" date="2021" name="Genome Biol. Evol.">
        <title>Developing a high-quality reference genome for a parasitic bivalve with doubly uniparental inheritance (Bivalvia: Unionida).</title>
        <authorList>
            <person name="Smith C.H."/>
        </authorList>
    </citation>
    <scope>NUCLEOTIDE SEQUENCE</scope>
    <source>
        <strain evidence="2">CHS0354</strain>
        <tissue evidence="2">Mantle</tissue>
    </source>
</reference>
<feature type="compositionally biased region" description="Polar residues" evidence="1">
    <location>
        <begin position="135"/>
        <end position="150"/>
    </location>
</feature>
<dbReference type="AlphaFoldDB" id="A0AAE0W488"/>
<protein>
    <submittedName>
        <fullName evidence="2">Uncharacterized protein</fullName>
    </submittedName>
</protein>
<accession>A0AAE0W488</accession>
<reference evidence="2" key="3">
    <citation type="submission" date="2023-05" db="EMBL/GenBank/DDBJ databases">
        <authorList>
            <person name="Smith C.H."/>
        </authorList>
    </citation>
    <scope>NUCLEOTIDE SEQUENCE</scope>
    <source>
        <strain evidence="2">CHS0354</strain>
        <tissue evidence="2">Mantle</tissue>
    </source>
</reference>
<name>A0AAE0W488_9BIVA</name>